<name>B1ZNU5_OPITP</name>
<dbReference type="KEGG" id="ote:Oter_2182"/>
<evidence type="ECO:0000256" key="1">
    <source>
        <dbReference type="SAM" id="Phobius"/>
    </source>
</evidence>
<feature type="transmembrane region" description="Helical" evidence="1">
    <location>
        <begin position="118"/>
        <end position="135"/>
    </location>
</feature>
<feature type="transmembrane region" description="Helical" evidence="1">
    <location>
        <begin position="94"/>
        <end position="112"/>
    </location>
</feature>
<sequence>MSSATLDASSLAERETKSFTRYLPAVGRILLGLPMVIFGLNGFLNFIPPPEAPLAPGAMAFSLALVATGYMMPLIGATQLIAGLLLVANRFVPLALLLLAPFFVNSLAFHLVLEHSGLVPALVFFALELALAWTYRRAYAPLFKPRWS</sequence>
<dbReference type="RefSeq" id="WP_012375002.1">
    <property type="nucleotide sequence ID" value="NC_010571.1"/>
</dbReference>
<dbReference type="EMBL" id="CP001032">
    <property type="protein sequence ID" value="ACB75465.1"/>
    <property type="molecule type" value="Genomic_DNA"/>
</dbReference>
<keyword evidence="1" id="KW-0472">Membrane</keyword>
<feature type="transmembrane region" description="Helical" evidence="1">
    <location>
        <begin position="25"/>
        <end position="47"/>
    </location>
</feature>
<dbReference type="eggNOG" id="ENOG5032W19">
    <property type="taxonomic scope" value="Bacteria"/>
</dbReference>
<evidence type="ECO:0000313" key="3">
    <source>
        <dbReference type="Proteomes" id="UP000007013"/>
    </source>
</evidence>
<dbReference type="OrthoDB" id="193403at2"/>
<feature type="transmembrane region" description="Helical" evidence="1">
    <location>
        <begin position="59"/>
        <end position="87"/>
    </location>
</feature>
<gene>
    <name evidence="2" type="ordered locus">Oter_2182</name>
</gene>
<protein>
    <submittedName>
        <fullName evidence="2">DoxX family protein</fullName>
    </submittedName>
</protein>
<reference evidence="2 3" key="1">
    <citation type="journal article" date="2011" name="J. Bacteriol.">
        <title>Genome sequence of the verrucomicrobium Opitutus terrae PB90-1, an abundant inhabitant of rice paddy soil ecosystems.</title>
        <authorList>
            <person name="van Passel M.W."/>
            <person name="Kant R."/>
            <person name="Palva A."/>
            <person name="Copeland A."/>
            <person name="Lucas S."/>
            <person name="Lapidus A."/>
            <person name="Glavina del Rio T."/>
            <person name="Pitluck S."/>
            <person name="Goltsman E."/>
            <person name="Clum A."/>
            <person name="Sun H."/>
            <person name="Schmutz J."/>
            <person name="Larimer F.W."/>
            <person name="Land M.L."/>
            <person name="Hauser L."/>
            <person name="Kyrpides N."/>
            <person name="Mikhailova N."/>
            <person name="Richardson P.P."/>
            <person name="Janssen P.H."/>
            <person name="de Vos W.M."/>
            <person name="Smidt H."/>
        </authorList>
    </citation>
    <scope>NUCLEOTIDE SEQUENCE [LARGE SCALE GENOMIC DNA]</scope>
    <source>
        <strain evidence="3">DSM 11246 / JCM 15787 / PB90-1</strain>
    </source>
</reference>
<dbReference type="HOGENOM" id="CLU_148050_0_0_0"/>
<dbReference type="AlphaFoldDB" id="B1ZNU5"/>
<keyword evidence="1" id="KW-0812">Transmembrane</keyword>
<dbReference type="Proteomes" id="UP000007013">
    <property type="component" value="Chromosome"/>
</dbReference>
<organism evidence="2 3">
    <name type="scientific">Opitutus terrae (strain DSM 11246 / JCM 15787 / PB90-1)</name>
    <dbReference type="NCBI Taxonomy" id="452637"/>
    <lineage>
        <taxon>Bacteria</taxon>
        <taxon>Pseudomonadati</taxon>
        <taxon>Verrucomicrobiota</taxon>
        <taxon>Opitutia</taxon>
        <taxon>Opitutales</taxon>
        <taxon>Opitutaceae</taxon>
        <taxon>Opitutus</taxon>
    </lineage>
</organism>
<keyword evidence="1" id="KW-1133">Transmembrane helix</keyword>
<evidence type="ECO:0000313" key="2">
    <source>
        <dbReference type="EMBL" id="ACB75465.1"/>
    </source>
</evidence>
<keyword evidence="3" id="KW-1185">Reference proteome</keyword>
<proteinExistence type="predicted"/>
<dbReference type="STRING" id="452637.Oter_2182"/>
<accession>B1ZNU5</accession>